<dbReference type="Pfam" id="PF00122">
    <property type="entry name" value="E1-E2_ATPase"/>
    <property type="match status" value="1"/>
</dbReference>
<feature type="transmembrane region" description="Helical" evidence="14">
    <location>
        <begin position="64"/>
        <end position="84"/>
    </location>
</feature>
<evidence type="ECO:0000256" key="1">
    <source>
        <dbReference type="ARBA" id="ARBA00004107"/>
    </source>
</evidence>
<keyword evidence="19" id="KW-1185">Reference proteome</keyword>
<keyword evidence="12 14" id="KW-0472">Membrane</keyword>
<feature type="domain" description="Cation-transporting P-type ATPase N-terminal" evidence="16">
    <location>
        <begin position="211"/>
        <end position="263"/>
    </location>
</feature>
<dbReference type="GO" id="GO:0005524">
    <property type="term" value="F:ATP binding"/>
    <property type="evidence" value="ECO:0007669"/>
    <property type="project" value="UniProtKB-UniRule"/>
</dbReference>
<dbReference type="InterPro" id="IPR006544">
    <property type="entry name" value="P-type_TPase_V"/>
</dbReference>
<keyword evidence="7" id="KW-0967">Endosome</keyword>
<dbReference type="NCBIfam" id="TIGR01494">
    <property type="entry name" value="ATPase_P-type"/>
    <property type="match status" value="2"/>
</dbReference>
<dbReference type="NCBIfam" id="TIGR01657">
    <property type="entry name" value="P-ATPase-V"/>
    <property type="match status" value="1"/>
</dbReference>
<accession>A0AAN9TIZ4</accession>
<feature type="transmembrane region" description="Helical" evidence="14">
    <location>
        <begin position="439"/>
        <end position="456"/>
    </location>
</feature>
<dbReference type="EMBL" id="JBBCAQ010000018">
    <property type="protein sequence ID" value="KAK7595525.1"/>
    <property type="molecule type" value="Genomic_DNA"/>
</dbReference>
<evidence type="ECO:0000259" key="17">
    <source>
        <dbReference type="Pfam" id="PF12409"/>
    </source>
</evidence>
<reference evidence="18 19" key="1">
    <citation type="submission" date="2024-03" db="EMBL/GenBank/DDBJ databases">
        <title>Adaptation during the transition from Ophiocordyceps entomopathogen to insect associate is accompanied by gene loss and intensified selection.</title>
        <authorList>
            <person name="Ward C.M."/>
            <person name="Onetto C.A."/>
            <person name="Borneman A.R."/>
        </authorList>
    </citation>
    <scope>NUCLEOTIDE SEQUENCE [LARGE SCALE GENOMIC DNA]</scope>
    <source>
        <strain evidence="18">AWRI1</strain>
        <tissue evidence="18">Single Adult Female</tissue>
    </source>
</reference>
<keyword evidence="11 14" id="KW-1133">Transmembrane helix</keyword>
<evidence type="ECO:0000256" key="14">
    <source>
        <dbReference type="RuleBase" id="RU362082"/>
    </source>
</evidence>
<dbReference type="GO" id="GO:0046872">
    <property type="term" value="F:metal ion binding"/>
    <property type="evidence" value="ECO:0007669"/>
    <property type="project" value="UniProtKB-UniRule"/>
</dbReference>
<dbReference type="Gene3D" id="2.70.150.10">
    <property type="entry name" value="Calcium-transporting ATPase, cytoplasmic transduction domain A"/>
    <property type="match status" value="1"/>
</dbReference>
<dbReference type="InterPro" id="IPR001757">
    <property type="entry name" value="P_typ_ATPase"/>
</dbReference>
<dbReference type="InterPro" id="IPR004014">
    <property type="entry name" value="ATPase_P-typ_cation-transptr_N"/>
</dbReference>
<dbReference type="InterPro" id="IPR023298">
    <property type="entry name" value="ATPase_P-typ_TM_dom_sf"/>
</dbReference>
<dbReference type="PROSITE" id="PS00154">
    <property type="entry name" value="ATPASE_E1_E2"/>
    <property type="match status" value="1"/>
</dbReference>
<comment type="caution">
    <text evidence="18">The sequence shown here is derived from an EMBL/GenBank/DDBJ whole genome shotgun (WGS) entry which is preliminary data.</text>
</comment>
<evidence type="ECO:0000256" key="9">
    <source>
        <dbReference type="ARBA" id="ARBA00022842"/>
    </source>
</evidence>
<protein>
    <recommendedName>
        <fullName evidence="14">Cation-transporting ATPase</fullName>
        <ecNumber evidence="14">7.2.2.-</ecNumber>
    </recommendedName>
</protein>
<dbReference type="FunFam" id="3.40.50.1000:FF:000068">
    <property type="entry name" value="Cation-transporting ATPase"/>
    <property type="match status" value="1"/>
</dbReference>
<dbReference type="GO" id="GO:0016887">
    <property type="term" value="F:ATP hydrolysis activity"/>
    <property type="evidence" value="ECO:0007669"/>
    <property type="project" value="InterPro"/>
</dbReference>
<dbReference type="Proteomes" id="UP001367676">
    <property type="component" value="Unassembled WGS sequence"/>
</dbReference>
<dbReference type="GO" id="GO:0031902">
    <property type="term" value="C:late endosome membrane"/>
    <property type="evidence" value="ECO:0007669"/>
    <property type="project" value="UniProtKB-SubCell"/>
</dbReference>
<feature type="transmembrane region" description="Helical" evidence="14">
    <location>
        <begin position="1007"/>
        <end position="1025"/>
    </location>
</feature>
<comment type="subcellular location">
    <subcellularLocation>
        <location evidence="1">Late endosome membrane</location>
        <topology evidence="1">Multi-pass membrane protein</topology>
    </subcellularLocation>
    <subcellularLocation>
        <location evidence="14">Membrane</location>
        <topology evidence="14">Multi-pass membrane protein</topology>
    </subcellularLocation>
</comment>
<dbReference type="SFLD" id="SFLDS00003">
    <property type="entry name" value="Haloacid_Dehalogenase"/>
    <property type="match status" value="1"/>
</dbReference>
<dbReference type="SFLD" id="SFLDF00027">
    <property type="entry name" value="p-type_atpase"/>
    <property type="match status" value="1"/>
</dbReference>
<dbReference type="InterPro" id="IPR008250">
    <property type="entry name" value="ATPase_P-typ_transduc_dom_A_sf"/>
</dbReference>
<dbReference type="GO" id="GO:0015203">
    <property type="term" value="F:polyamine transmembrane transporter activity"/>
    <property type="evidence" value="ECO:0007669"/>
    <property type="project" value="TreeGrafter"/>
</dbReference>
<keyword evidence="4 14" id="KW-0812">Transmembrane</keyword>
<dbReference type="Pfam" id="PF00690">
    <property type="entry name" value="Cation_ATPase_N"/>
    <property type="match status" value="1"/>
</dbReference>
<dbReference type="FunFam" id="1.20.1110.10:FF:000023">
    <property type="entry name" value="Cation-transporting ATPase"/>
    <property type="match status" value="1"/>
</dbReference>
<evidence type="ECO:0000256" key="12">
    <source>
        <dbReference type="ARBA" id="ARBA00023136"/>
    </source>
</evidence>
<dbReference type="InterPro" id="IPR036412">
    <property type="entry name" value="HAD-like_sf"/>
</dbReference>
<feature type="domain" description="P-type ATPase A" evidence="15">
    <location>
        <begin position="305"/>
        <end position="421"/>
    </location>
</feature>
<evidence type="ECO:0000256" key="7">
    <source>
        <dbReference type="ARBA" id="ARBA00022753"/>
    </source>
</evidence>
<dbReference type="InterPro" id="IPR059000">
    <property type="entry name" value="ATPase_P-type_domA"/>
</dbReference>
<dbReference type="FunFam" id="3.40.1110.10:FF:000026">
    <property type="entry name" value="Cation-transporting ATPase"/>
    <property type="match status" value="1"/>
</dbReference>
<comment type="catalytic activity">
    <reaction evidence="13 14">
        <text>ATP + H2O = ADP + phosphate + H(+)</text>
        <dbReference type="Rhea" id="RHEA:13065"/>
        <dbReference type="ChEBI" id="CHEBI:15377"/>
        <dbReference type="ChEBI" id="CHEBI:15378"/>
        <dbReference type="ChEBI" id="CHEBI:30616"/>
        <dbReference type="ChEBI" id="CHEBI:43474"/>
        <dbReference type="ChEBI" id="CHEBI:456216"/>
    </reaction>
</comment>
<evidence type="ECO:0000256" key="4">
    <source>
        <dbReference type="ARBA" id="ARBA00022692"/>
    </source>
</evidence>
<sequence length="1311" mass="146673">MAETFNKFLLPFNFKKRKNLDAQDNLLQGQKCASADAGIDPTVECIHLEEDCVLTVHGYRRNKLYTAITWILIVISFGLFGLFCHWSKRLYLFTTHAKCSLIYATKVLIEEKMKDQHTIYHVKSINTLNYASVLESCESGEINGCNVETVKQLKNSGNFNFSIHVGGGLFKKVDTVRYFSCRKIRFIWDPDLSQFYRLNGLDNEVPTSYFHQEKGLSSLEQYLRRAVYGTNEILVPQRSLPVLFIVEILNPFFVFQLFSFAVWCLDDYFLYATAVMIMSLISITGAGLSAYFNQRDLHKRVCSSDVVHIIQNKEQVSVPTEQLVPGDILVLPKQGCVMYCDAVLLNGSCITNESALTGESDPVMKTPIPNSCRIYDTKEHGRHTLYCGTEILQTRFYGDEYVLALVIRTGFSTTKGAVIQTLLYPVPIDHKFEKHSYKFVEILAVIASIGFIYTLVSKSLRHRPVFDVALDALDLITIVVPPALPAAMTIGAVHALLRLKKSNIFCISPRSINVSGSVNCVCFDKTGTLTEEGLNMWGVIPIDKNTFSSPVISISSLDQDSELLHAMVTCHTLTIIREKICGDPMDLKIFESTGWLLEEPAINDDTKYDLIIPTIVKPVFAQECPSALEQLGKEIGIVRHFTFSSNLQRMTVIARVLGASNFNIYCKGAPESICNLCLPETVPENFHAILKSYTRKGYRVIATAYRPLPSNVNYTKMQRLSREDVEKDLILLGLVVLENKLKPETTPVISKLKNANLRVVIVTGDNLLTAVSVGRDCGIILPEQDVIAVQCVETPVPNIYYTYADVSPITSSISSPVYSKPNLDTVSTDETRLTELSPCGNPIKETVISFENATNLLCSVSPKNYVFAMTGSSWAFLKQHFPDLIPVIGVKTTIFSRMNPEQKQQLVHEMQELGYVVAMCGDGANDCGALKAAHTGISLSNNESSAASPFTSKVQDIRCVLDIIKEGRASLVTSFTLFKFMALYSLTQFISVMILYSIDNTLSDCEFLYIDLFIIACCAFSLGHTPPCEGKLASKPPPSSLMSLPAIASLLCQATVVVVIQLTSFIMVQQYSWYSAHKYSEDGETIASYENYAVFTISALQYVILTIAFHRGPPYVGYIFNNYILISCLILIASCTVYLILNPAEEIQTFVELKLPPMHFRITIIILGLINLVLAVAIERFVCDYLFSTVLKRRFQRSKKWRKTYAKLEDEIMNRSNWPLITCDVDLVSYDSSEKRDNSCNKKTIDRGSETIPRRLPIKFVNNSLSGSLPNVDSENFNSSSDIKLNCVSSQTTIQSDYHTPTDTFSIIFTP</sequence>
<dbReference type="InterPro" id="IPR023214">
    <property type="entry name" value="HAD_sf"/>
</dbReference>
<keyword evidence="5 14" id="KW-0479">Metal-binding</keyword>
<feature type="transmembrane region" description="Helical" evidence="14">
    <location>
        <begin position="1046"/>
        <end position="1072"/>
    </location>
</feature>
<evidence type="ECO:0000256" key="3">
    <source>
        <dbReference type="ARBA" id="ARBA00022553"/>
    </source>
</evidence>
<evidence type="ECO:0000256" key="8">
    <source>
        <dbReference type="ARBA" id="ARBA00022840"/>
    </source>
</evidence>
<keyword evidence="6 14" id="KW-0547">Nucleotide-binding</keyword>
<keyword evidence="10 14" id="KW-1278">Translocase</keyword>
<proteinExistence type="inferred from homology"/>
<feature type="transmembrane region" description="Helical" evidence="14">
    <location>
        <begin position="1122"/>
        <end position="1141"/>
    </location>
</feature>
<keyword evidence="8 14" id="KW-0067">ATP-binding</keyword>
<dbReference type="InterPro" id="IPR018303">
    <property type="entry name" value="ATPase_P-typ_P_site"/>
</dbReference>
<dbReference type="SUPFAM" id="SSF81660">
    <property type="entry name" value="Metal cation-transporting ATPase, ATP-binding domain N"/>
    <property type="match status" value="1"/>
</dbReference>
<dbReference type="InterPro" id="IPR047819">
    <property type="entry name" value="P5A-ATPase_N"/>
</dbReference>
<dbReference type="SFLD" id="SFLDG00002">
    <property type="entry name" value="C1.7:_P-type_atpase_like"/>
    <property type="match status" value="1"/>
</dbReference>
<keyword evidence="9 14" id="KW-0460">Magnesium</keyword>
<evidence type="ECO:0000256" key="5">
    <source>
        <dbReference type="ARBA" id="ARBA00022723"/>
    </source>
</evidence>
<evidence type="ECO:0000313" key="18">
    <source>
        <dbReference type="EMBL" id="KAK7595525.1"/>
    </source>
</evidence>
<dbReference type="InterPro" id="IPR044492">
    <property type="entry name" value="P_typ_ATPase_HD_dom"/>
</dbReference>
<dbReference type="Pfam" id="PF12409">
    <property type="entry name" value="P5-ATPase"/>
    <property type="match status" value="1"/>
</dbReference>
<feature type="transmembrane region" description="Helical" evidence="14">
    <location>
        <begin position="1161"/>
        <end position="1187"/>
    </location>
</feature>
<comment type="similarity">
    <text evidence="2 14">Belongs to the cation transport ATPase (P-type) (TC 3.A.3) family. Type V subfamily.</text>
</comment>
<dbReference type="PANTHER" id="PTHR45630:SF8">
    <property type="entry name" value="CATION-TRANSPORTING ATPASE"/>
    <property type="match status" value="1"/>
</dbReference>
<dbReference type="InterPro" id="IPR023299">
    <property type="entry name" value="ATPase_P-typ_cyto_dom_N"/>
</dbReference>
<organism evidence="18 19">
    <name type="scientific">Parthenolecanium corni</name>
    <dbReference type="NCBI Taxonomy" id="536013"/>
    <lineage>
        <taxon>Eukaryota</taxon>
        <taxon>Metazoa</taxon>
        <taxon>Ecdysozoa</taxon>
        <taxon>Arthropoda</taxon>
        <taxon>Hexapoda</taxon>
        <taxon>Insecta</taxon>
        <taxon>Pterygota</taxon>
        <taxon>Neoptera</taxon>
        <taxon>Paraneoptera</taxon>
        <taxon>Hemiptera</taxon>
        <taxon>Sternorrhyncha</taxon>
        <taxon>Coccoidea</taxon>
        <taxon>Coccidae</taxon>
        <taxon>Parthenolecanium</taxon>
    </lineage>
</organism>
<dbReference type="Gene3D" id="1.20.1110.10">
    <property type="entry name" value="Calcium-transporting ATPase, transmembrane domain"/>
    <property type="match status" value="1"/>
</dbReference>
<dbReference type="PANTHER" id="PTHR45630">
    <property type="entry name" value="CATION-TRANSPORTING ATPASE-RELATED"/>
    <property type="match status" value="1"/>
</dbReference>
<keyword evidence="3" id="KW-0597">Phosphoprotein</keyword>
<gene>
    <name evidence="18" type="ORF">V9T40_013350</name>
</gene>
<evidence type="ECO:0000256" key="10">
    <source>
        <dbReference type="ARBA" id="ARBA00022967"/>
    </source>
</evidence>
<feature type="transmembrane region" description="Helical" evidence="14">
    <location>
        <begin position="269"/>
        <end position="292"/>
    </location>
</feature>
<dbReference type="EC" id="7.2.2.-" evidence="14"/>
<dbReference type="SUPFAM" id="SSF56784">
    <property type="entry name" value="HAD-like"/>
    <property type="match status" value="1"/>
</dbReference>
<dbReference type="PRINTS" id="PR00119">
    <property type="entry name" value="CATATPASE"/>
</dbReference>
<dbReference type="Pfam" id="PF13246">
    <property type="entry name" value="Cation_ATPase"/>
    <property type="match status" value="1"/>
</dbReference>
<dbReference type="SUPFAM" id="SSF81653">
    <property type="entry name" value="Calcium ATPase, transduction domain A"/>
    <property type="match status" value="1"/>
</dbReference>
<evidence type="ECO:0000256" key="13">
    <source>
        <dbReference type="ARBA" id="ARBA00049360"/>
    </source>
</evidence>
<feature type="transmembrane region" description="Helical" evidence="14">
    <location>
        <begin position="476"/>
        <end position="497"/>
    </location>
</feature>
<dbReference type="Gene3D" id="3.40.1110.10">
    <property type="entry name" value="Calcium-transporting ATPase, cytoplasmic domain N"/>
    <property type="match status" value="1"/>
</dbReference>
<evidence type="ECO:0000256" key="6">
    <source>
        <dbReference type="ARBA" id="ARBA00022741"/>
    </source>
</evidence>
<feature type="transmembrane region" description="Helical" evidence="14">
    <location>
        <begin position="242"/>
        <end position="263"/>
    </location>
</feature>
<evidence type="ECO:0000259" key="16">
    <source>
        <dbReference type="Pfam" id="PF00690"/>
    </source>
</evidence>
<evidence type="ECO:0000259" key="15">
    <source>
        <dbReference type="Pfam" id="PF00122"/>
    </source>
</evidence>
<dbReference type="GO" id="GO:0006874">
    <property type="term" value="P:intracellular calcium ion homeostasis"/>
    <property type="evidence" value="ECO:0007669"/>
    <property type="project" value="TreeGrafter"/>
</dbReference>
<dbReference type="SUPFAM" id="SSF81665">
    <property type="entry name" value="Calcium ATPase, transmembrane domain M"/>
    <property type="match status" value="1"/>
</dbReference>
<feature type="domain" description="P5B-type ATPase N-terminal" evidence="17">
    <location>
        <begin position="50"/>
        <end position="189"/>
    </location>
</feature>
<feature type="transmembrane region" description="Helical" evidence="14">
    <location>
        <begin position="975"/>
        <end position="995"/>
    </location>
</feature>
<name>A0AAN9TIZ4_9HEMI</name>
<evidence type="ECO:0000256" key="11">
    <source>
        <dbReference type="ARBA" id="ARBA00022989"/>
    </source>
</evidence>
<dbReference type="GO" id="GO:0019829">
    <property type="term" value="F:ATPase-coupled monoatomic cation transmembrane transporter activity"/>
    <property type="evidence" value="ECO:0007669"/>
    <property type="project" value="UniProtKB-UniRule"/>
</dbReference>
<evidence type="ECO:0000256" key="2">
    <source>
        <dbReference type="ARBA" id="ARBA00006000"/>
    </source>
</evidence>
<dbReference type="GO" id="GO:0140358">
    <property type="term" value="F:P-type transmembrane transporter activity"/>
    <property type="evidence" value="ECO:0007669"/>
    <property type="project" value="InterPro"/>
</dbReference>
<evidence type="ECO:0000313" key="19">
    <source>
        <dbReference type="Proteomes" id="UP001367676"/>
    </source>
</evidence>
<dbReference type="Gene3D" id="3.40.50.1000">
    <property type="entry name" value="HAD superfamily/HAD-like"/>
    <property type="match status" value="1"/>
</dbReference>